<keyword evidence="4" id="KW-1185">Reference proteome</keyword>
<dbReference type="EMBL" id="QVFV01000006">
    <property type="protein sequence ID" value="RZM76024.1"/>
    <property type="molecule type" value="Genomic_DNA"/>
</dbReference>
<feature type="transmembrane region" description="Helical" evidence="2">
    <location>
        <begin position="309"/>
        <end position="327"/>
    </location>
</feature>
<evidence type="ECO:0000313" key="3">
    <source>
        <dbReference type="EMBL" id="RZM76024.1"/>
    </source>
</evidence>
<protein>
    <recommendedName>
        <fullName evidence="5">O-antigen ligase domain-containing protein</fullName>
    </recommendedName>
</protein>
<keyword evidence="2" id="KW-1133">Transmembrane helix</keyword>
<feature type="transmembrane region" description="Helical" evidence="2">
    <location>
        <begin position="47"/>
        <end position="68"/>
    </location>
</feature>
<gene>
    <name evidence="3" type="ORF">DYY88_19205</name>
</gene>
<feature type="transmembrane region" description="Helical" evidence="2">
    <location>
        <begin position="287"/>
        <end position="304"/>
    </location>
</feature>
<feature type="transmembrane region" description="Helical" evidence="2">
    <location>
        <begin position="478"/>
        <end position="498"/>
    </location>
</feature>
<feature type="transmembrane region" description="Helical" evidence="2">
    <location>
        <begin position="213"/>
        <end position="236"/>
    </location>
</feature>
<name>A0A4Q7E3U6_9CYAN</name>
<feature type="transmembrane region" description="Helical" evidence="2">
    <location>
        <begin position="152"/>
        <end position="170"/>
    </location>
</feature>
<feature type="transmembrane region" description="Helical" evidence="2">
    <location>
        <begin position="333"/>
        <end position="353"/>
    </location>
</feature>
<feature type="transmembrane region" description="Helical" evidence="2">
    <location>
        <begin position="74"/>
        <end position="91"/>
    </location>
</feature>
<accession>A0A4Q7E3U6</accession>
<dbReference type="InterPro" id="IPR049753">
    <property type="entry name" value="EPS_HpsL-like"/>
</dbReference>
<feature type="transmembrane region" description="Helical" evidence="2">
    <location>
        <begin position="358"/>
        <end position="376"/>
    </location>
</feature>
<feature type="compositionally biased region" description="Basic and acidic residues" evidence="1">
    <location>
        <begin position="539"/>
        <end position="557"/>
    </location>
</feature>
<feature type="region of interest" description="Disordered" evidence="1">
    <location>
        <begin position="527"/>
        <end position="557"/>
    </location>
</feature>
<dbReference type="OrthoDB" id="524903at2"/>
<evidence type="ECO:0000256" key="1">
    <source>
        <dbReference type="SAM" id="MobiDB-lite"/>
    </source>
</evidence>
<proteinExistence type="predicted"/>
<feature type="transmembrane region" description="Helical" evidence="2">
    <location>
        <begin position="446"/>
        <end position="466"/>
    </location>
</feature>
<feature type="transmembrane region" description="Helical" evidence="2">
    <location>
        <begin position="182"/>
        <end position="206"/>
    </location>
</feature>
<dbReference type="NCBIfam" id="NF038300">
    <property type="entry name" value="EPS_HpsL"/>
    <property type="match status" value="1"/>
</dbReference>
<keyword evidence="2" id="KW-0472">Membrane</keyword>
<dbReference type="AlphaFoldDB" id="A0A4Q7E3U6"/>
<organism evidence="3 4">
    <name type="scientific">Leptolyngbya iicbica LK</name>
    <dbReference type="NCBI Taxonomy" id="2294035"/>
    <lineage>
        <taxon>Bacteria</taxon>
        <taxon>Bacillati</taxon>
        <taxon>Cyanobacteriota</taxon>
        <taxon>Cyanophyceae</taxon>
        <taxon>Leptolyngbyales</taxon>
        <taxon>Leptolyngbyaceae</taxon>
        <taxon>Leptolyngbya group</taxon>
        <taxon>Leptolyngbya</taxon>
        <taxon>Leptolyngbya iicbica</taxon>
    </lineage>
</organism>
<feature type="transmembrane region" description="Helical" evidence="2">
    <location>
        <begin position="98"/>
        <end position="118"/>
    </location>
</feature>
<evidence type="ECO:0000313" key="4">
    <source>
        <dbReference type="Proteomes" id="UP000292459"/>
    </source>
</evidence>
<dbReference type="Proteomes" id="UP000292459">
    <property type="component" value="Unassembled WGS sequence"/>
</dbReference>
<dbReference type="RefSeq" id="WP_044150965.1">
    <property type="nucleotide sequence ID" value="NZ_QVFV01000006.1"/>
</dbReference>
<evidence type="ECO:0008006" key="5">
    <source>
        <dbReference type="Google" id="ProtNLM"/>
    </source>
</evidence>
<reference evidence="3 4" key="1">
    <citation type="submission" date="2018-11" db="EMBL/GenBank/DDBJ databases">
        <title>Whole genome sequencing of an environmental sample.</title>
        <authorList>
            <person name="Sarangi A.N."/>
            <person name="Singh D."/>
            <person name="Tripathy S."/>
        </authorList>
    </citation>
    <scope>NUCLEOTIDE SEQUENCE [LARGE SCALE GENOMIC DNA]</scope>
    <source>
        <strain evidence="3 4">Lakshadweep</strain>
    </source>
</reference>
<feature type="transmembrane region" description="Helical" evidence="2">
    <location>
        <begin position="124"/>
        <end position="140"/>
    </location>
</feature>
<sequence>MPKTKVKPKSKAKKKQQAQAAAAAEPQLSKKELRRIARAKAQDRQRVISAIIPILLVSVVLGAIISFIAEPKLGVAGGAAIACLALSYRFPRYAIYGFIFYLPISGTVTYALGGSAILTLAKDAIFFPALLTVILFCQKYKQPLVQPPALRLPLIVFMSYSIAILLFVNGSQQLSSNGEQPILLGVLGLKALVGYLLLITCIHYLIRSKENLYFLLRTQAVLIIICCALGFVQYMMLKTGMCPPTQGEGDDLFKASLEARCFVGGALLYSPQFGVIRLPGTFVAPWQWAWFLISSTFFAFGTAFNDRSIIWRGIGILAMVMVGVMAVVSGQRIALALVPASVVLLLLMTGQLLQPKRFLPIAVGLAGILVFLAIQYPEVLSGSIDSFVSRWNAAPPTKFITHQLEWAMDQQQGLLGRGLGRATNAARIFGKTVLVETYHSKVLYEMAPLGLILLLSLFTILVITTFKAYRSIKDPNLRGYGAAMFTFVLFISYFPYYYPLDVDPVNVYYWLAAGIALKLPDLDRQERANNTGTGKKLTKKELKQLQKSQKSIEFRWP</sequence>
<comment type="caution">
    <text evidence="3">The sequence shown here is derived from an EMBL/GenBank/DDBJ whole genome shotgun (WGS) entry which is preliminary data.</text>
</comment>
<keyword evidence="2" id="KW-0812">Transmembrane</keyword>
<evidence type="ECO:0000256" key="2">
    <source>
        <dbReference type="SAM" id="Phobius"/>
    </source>
</evidence>